<organism evidence="4 5">
    <name type="scientific">Candidatus Magnetoglobus multicellularis str. Araruama</name>
    <dbReference type="NCBI Taxonomy" id="890399"/>
    <lineage>
        <taxon>Bacteria</taxon>
        <taxon>Pseudomonadati</taxon>
        <taxon>Thermodesulfobacteriota</taxon>
        <taxon>Desulfobacteria</taxon>
        <taxon>Desulfobacterales</taxon>
        <taxon>Desulfobacteraceae</taxon>
        <taxon>Candidatus Magnetoglobus</taxon>
    </lineage>
</organism>
<dbReference type="PROSITE" id="PS50005">
    <property type="entry name" value="TPR"/>
    <property type="match status" value="1"/>
</dbReference>
<dbReference type="SMART" id="SM00028">
    <property type="entry name" value="TPR"/>
    <property type="match status" value="2"/>
</dbReference>
<evidence type="ECO:0000313" key="5">
    <source>
        <dbReference type="Proteomes" id="UP000189670"/>
    </source>
</evidence>
<evidence type="ECO:0000256" key="3">
    <source>
        <dbReference type="PROSITE-ProRule" id="PRU00339"/>
    </source>
</evidence>
<feature type="repeat" description="TPR" evidence="3">
    <location>
        <begin position="32"/>
        <end position="65"/>
    </location>
</feature>
<comment type="caution">
    <text evidence="4">The sequence shown here is derived from an EMBL/GenBank/DDBJ whole genome shotgun (WGS) entry which is preliminary data.</text>
</comment>
<dbReference type="InterPro" id="IPR019734">
    <property type="entry name" value="TPR_rpt"/>
</dbReference>
<dbReference type="Pfam" id="PF07719">
    <property type="entry name" value="TPR_2"/>
    <property type="match status" value="1"/>
</dbReference>
<accession>A0A1V1NWA4</accession>
<dbReference type="SUPFAM" id="SSF48452">
    <property type="entry name" value="TPR-like"/>
    <property type="match status" value="1"/>
</dbReference>
<name>A0A1V1NWA4_9BACT</name>
<evidence type="ECO:0000256" key="1">
    <source>
        <dbReference type="ARBA" id="ARBA00022737"/>
    </source>
</evidence>
<proteinExistence type="predicted"/>
<reference evidence="5" key="1">
    <citation type="submission" date="2012-11" db="EMBL/GenBank/DDBJ databases">
        <authorList>
            <person name="Lucero-Rivera Y.E."/>
            <person name="Tovar-Ramirez D."/>
        </authorList>
    </citation>
    <scope>NUCLEOTIDE SEQUENCE [LARGE SCALE GENOMIC DNA]</scope>
    <source>
        <strain evidence="5">Araruama</strain>
    </source>
</reference>
<dbReference type="InterPro" id="IPR011990">
    <property type="entry name" value="TPR-like_helical_dom_sf"/>
</dbReference>
<dbReference type="Proteomes" id="UP000189670">
    <property type="component" value="Unassembled WGS sequence"/>
</dbReference>
<dbReference type="EMBL" id="ATBP01001714">
    <property type="protein sequence ID" value="ETR66844.1"/>
    <property type="molecule type" value="Genomic_DNA"/>
</dbReference>
<sequence>GHILFLNNRLDEAELLYSKVIQAPETHAWIQSEALWGRARVFSKEKHYQKALNDLNKVVKIDPEFIMAYTQKGLVLENTNQLNLAIQQYLEAMHIIKKHTTLYSTNRLYLINEVLYKN</sequence>
<protein>
    <submittedName>
        <fullName evidence="4">Uncharacterized protein</fullName>
    </submittedName>
</protein>
<feature type="non-terminal residue" evidence="4">
    <location>
        <position position="1"/>
    </location>
</feature>
<dbReference type="AlphaFoldDB" id="A0A1V1NWA4"/>
<evidence type="ECO:0000313" key="4">
    <source>
        <dbReference type="EMBL" id="ETR66844.1"/>
    </source>
</evidence>
<dbReference type="Gene3D" id="1.25.40.10">
    <property type="entry name" value="Tetratricopeptide repeat domain"/>
    <property type="match status" value="1"/>
</dbReference>
<dbReference type="InterPro" id="IPR013105">
    <property type="entry name" value="TPR_2"/>
</dbReference>
<dbReference type="Pfam" id="PF13181">
    <property type="entry name" value="TPR_8"/>
    <property type="match status" value="1"/>
</dbReference>
<keyword evidence="2 3" id="KW-0802">TPR repeat</keyword>
<gene>
    <name evidence="4" type="ORF">OMM_12276</name>
</gene>
<evidence type="ECO:0000256" key="2">
    <source>
        <dbReference type="ARBA" id="ARBA00022803"/>
    </source>
</evidence>
<keyword evidence="1" id="KW-0677">Repeat</keyword>